<evidence type="ECO:0000313" key="2">
    <source>
        <dbReference type="Proteomes" id="UP000324222"/>
    </source>
</evidence>
<organism evidence="1 2">
    <name type="scientific">Portunus trituberculatus</name>
    <name type="common">Swimming crab</name>
    <name type="synonym">Neptunus trituberculatus</name>
    <dbReference type="NCBI Taxonomy" id="210409"/>
    <lineage>
        <taxon>Eukaryota</taxon>
        <taxon>Metazoa</taxon>
        <taxon>Ecdysozoa</taxon>
        <taxon>Arthropoda</taxon>
        <taxon>Crustacea</taxon>
        <taxon>Multicrustacea</taxon>
        <taxon>Malacostraca</taxon>
        <taxon>Eumalacostraca</taxon>
        <taxon>Eucarida</taxon>
        <taxon>Decapoda</taxon>
        <taxon>Pleocyemata</taxon>
        <taxon>Brachyura</taxon>
        <taxon>Eubrachyura</taxon>
        <taxon>Portunoidea</taxon>
        <taxon>Portunidae</taxon>
        <taxon>Portuninae</taxon>
        <taxon>Portunus</taxon>
    </lineage>
</organism>
<accession>A0A5B7CJU4</accession>
<dbReference type="EMBL" id="VSRR010000074">
    <property type="protein sequence ID" value="MPC09545.1"/>
    <property type="molecule type" value="Genomic_DNA"/>
</dbReference>
<evidence type="ECO:0000313" key="1">
    <source>
        <dbReference type="EMBL" id="MPC09545.1"/>
    </source>
</evidence>
<name>A0A5B7CJU4_PORTR</name>
<sequence>MHYNLYTPNRTTIRETITVTIMHHRNEGSSTTTTTTTCHHHHHYHHRHYTLIPLSSAALSSANESARSGAGARGNQAGSLTGLFLRIVPLVCSIPDRLVRPQRDALLREHCLLYRNTKHDSCLVLLVVFP</sequence>
<dbReference type="AlphaFoldDB" id="A0A5B7CJU4"/>
<gene>
    <name evidence="1" type="ORF">E2C01_002159</name>
</gene>
<dbReference type="Proteomes" id="UP000324222">
    <property type="component" value="Unassembled WGS sequence"/>
</dbReference>
<proteinExistence type="predicted"/>
<protein>
    <submittedName>
        <fullName evidence="1">Uncharacterized protein</fullName>
    </submittedName>
</protein>
<comment type="caution">
    <text evidence="1">The sequence shown here is derived from an EMBL/GenBank/DDBJ whole genome shotgun (WGS) entry which is preliminary data.</text>
</comment>
<keyword evidence="2" id="KW-1185">Reference proteome</keyword>
<reference evidence="1 2" key="1">
    <citation type="submission" date="2019-05" db="EMBL/GenBank/DDBJ databases">
        <title>Another draft genome of Portunus trituberculatus and its Hox gene families provides insights of decapod evolution.</title>
        <authorList>
            <person name="Jeong J.-H."/>
            <person name="Song I."/>
            <person name="Kim S."/>
            <person name="Choi T."/>
            <person name="Kim D."/>
            <person name="Ryu S."/>
            <person name="Kim W."/>
        </authorList>
    </citation>
    <scope>NUCLEOTIDE SEQUENCE [LARGE SCALE GENOMIC DNA]</scope>
    <source>
        <tissue evidence="1">Muscle</tissue>
    </source>
</reference>